<sequence>MSSGKPMRGSRENLMDEDKFWEIINLSKADDPQDQLDNLVGQLSEMTVDEIFGFDYQLDKHLEMSYNSDLWAAAYIVCGGCSDDGFDYFRAWLISKGRDVYENALENPDSLIDVFSEIDESDFPENEEILYATLDAYEEATGKDDFYDVLETFEDNFSILEIELTWDEDDPKTLEAICPKLFERYYEDPFY</sequence>
<dbReference type="AlphaFoldDB" id="A0A484F7S9"/>
<dbReference type="EMBL" id="SNYS01000005">
    <property type="protein sequence ID" value="TDQ71175.1"/>
    <property type="molecule type" value="Genomic_DNA"/>
</dbReference>
<name>A0A484F7S9_9EURY</name>
<reference evidence="2 3" key="1">
    <citation type="submission" date="2019-03" db="EMBL/GenBank/DDBJ databases">
        <title>Genomic Encyclopedia of Type Strains, Phase IV (KMG-IV): sequencing the most valuable type-strain genomes for metagenomic binning, comparative biology and taxonomic classification.</title>
        <authorList>
            <person name="Goeker M."/>
        </authorList>
    </citation>
    <scope>NUCLEOTIDE SEQUENCE [LARGE SCALE GENOMIC DNA]</scope>
    <source>
        <strain evidence="2 3">DSM 13328</strain>
    </source>
</reference>
<accession>A0A484F7S9</accession>
<organism evidence="2 3">
    <name type="scientific">Methanimicrococcus blatticola</name>
    <dbReference type="NCBI Taxonomy" id="91560"/>
    <lineage>
        <taxon>Archaea</taxon>
        <taxon>Methanobacteriati</taxon>
        <taxon>Methanobacteriota</taxon>
        <taxon>Stenosarchaea group</taxon>
        <taxon>Methanomicrobia</taxon>
        <taxon>Methanosarcinales</taxon>
        <taxon>Methanosarcinaceae</taxon>
        <taxon>Methanimicrococcus</taxon>
    </lineage>
</organism>
<dbReference type="Pfam" id="PF14024">
    <property type="entry name" value="DUF4240"/>
    <property type="match status" value="1"/>
</dbReference>
<evidence type="ECO:0000313" key="3">
    <source>
        <dbReference type="Proteomes" id="UP000294855"/>
    </source>
</evidence>
<comment type="caution">
    <text evidence="2">The sequence shown here is derived from an EMBL/GenBank/DDBJ whole genome shotgun (WGS) entry which is preliminary data.</text>
</comment>
<dbReference type="Proteomes" id="UP000294855">
    <property type="component" value="Unassembled WGS sequence"/>
</dbReference>
<evidence type="ECO:0000259" key="1">
    <source>
        <dbReference type="Pfam" id="PF14024"/>
    </source>
</evidence>
<proteinExistence type="predicted"/>
<feature type="domain" description="DUF4240" evidence="1">
    <location>
        <begin position="15"/>
        <end position="139"/>
    </location>
</feature>
<dbReference type="RefSeq" id="WP_133516751.1">
    <property type="nucleotide sequence ID" value="NZ_JAHDUW010000001.1"/>
</dbReference>
<protein>
    <submittedName>
        <fullName evidence="2">Uncharacterized protein DUF4240</fullName>
    </submittedName>
</protein>
<keyword evidence="3" id="KW-1185">Reference proteome</keyword>
<gene>
    <name evidence="2" type="ORF">C7391_0279</name>
</gene>
<dbReference type="InterPro" id="IPR025334">
    <property type="entry name" value="DUF4240"/>
</dbReference>
<dbReference type="OrthoDB" id="73195at2157"/>
<evidence type="ECO:0000313" key="2">
    <source>
        <dbReference type="EMBL" id="TDQ71175.1"/>
    </source>
</evidence>